<dbReference type="PANTHER" id="PTHR30026:SF23">
    <property type="entry name" value="TO APRF-PUTATIVE OUTER MEMBRANE EFFLUX PROTEIN OR SECRETED ALKALINE PHOSPHATASE-RELATED"/>
    <property type="match status" value="1"/>
</dbReference>
<keyword evidence="11" id="KW-1185">Reference proteome</keyword>
<dbReference type="GO" id="GO:1990281">
    <property type="term" value="C:efflux pump complex"/>
    <property type="evidence" value="ECO:0007669"/>
    <property type="project" value="TreeGrafter"/>
</dbReference>
<keyword evidence="8" id="KW-0175">Coiled coil</keyword>
<evidence type="ECO:0000256" key="5">
    <source>
        <dbReference type="ARBA" id="ARBA00022692"/>
    </source>
</evidence>
<keyword evidence="7" id="KW-0998">Cell outer membrane</keyword>
<evidence type="ECO:0000256" key="3">
    <source>
        <dbReference type="ARBA" id="ARBA00022448"/>
    </source>
</evidence>
<evidence type="ECO:0000256" key="7">
    <source>
        <dbReference type="ARBA" id="ARBA00023237"/>
    </source>
</evidence>
<protein>
    <submittedName>
        <fullName evidence="10">Outer membrane protein TolC</fullName>
    </submittedName>
</protein>
<dbReference type="InterPro" id="IPR003423">
    <property type="entry name" value="OMP_efflux"/>
</dbReference>
<evidence type="ECO:0000256" key="1">
    <source>
        <dbReference type="ARBA" id="ARBA00004442"/>
    </source>
</evidence>
<dbReference type="KEGG" id="des:DSOUD_2135"/>
<evidence type="ECO:0000256" key="8">
    <source>
        <dbReference type="SAM" id="Coils"/>
    </source>
</evidence>
<reference evidence="10 11" key="1">
    <citation type="submission" date="2015-07" db="EMBL/GenBank/DDBJ databases">
        <title>Isolation and Genomic Characterization of a Novel Halophilic Metal-Reducing Deltaproteobacterium from the Deep Subsurface.</title>
        <authorList>
            <person name="Badalamenti J.P."/>
            <person name="Summers Z.M."/>
            <person name="Gralnick J.A."/>
            <person name="Bond D.R."/>
        </authorList>
    </citation>
    <scope>NUCLEOTIDE SEQUENCE [LARGE SCALE GENOMIC DNA]</scope>
    <source>
        <strain evidence="10 11">WTL</strain>
    </source>
</reference>
<keyword evidence="3" id="KW-0813">Transport</keyword>
<dbReference type="EMBL" id="CP010802">
    <property type="protein sequence ID" value="ALC16900.1"/>
    <property type="molecule type" value="Genomic_DNA"/>
</dbReference>
<dbReference type="OrthoDB" id="127236at2"/>
<keyword evidence="6" id="KW-0472">Membrane</keyword>
<accession>A0A0M4DIA4</accession>
<dbReference type="InterPro" id="IPR051906">
    <property type="entry name" value="TolC-like"/>
</dbReference>
<dbReference type="GO" id="GO:0015288">
    <property type="term" value="F:porin activity"/>
    <property type="evidence" value="ECO:0007669"/>
    <property type="project" value="TreeGrafter"/>
</dbReference>
<name>A0A0M4DIA4_9BACT</name>
<keyword evidence="5" id="KW-0812">Transmembrane</keyword>
<dbReference type="Gene3D" id="1.20.1600.10">
    <property type="entry name" value="Outer membrane efflux proteins (OEP)"/>
    <property type="match status" value="1"/>
</dbReference>
<feature type="chain" id="PRO_5005792441" evidence="9">
    <location>
        <begin position="28"/>
        <end position="505"/>
    </location>
</feature>
<evidence type="ECO:0000256" key="2">
    <source>
        <dbReference type="ARBA" id="ARBA00007613"/>
    </source>
</evidence>
<dbReference type="GO" id="GO:0009279">
    <property type="term" value="C:cell outer membrane"/>
    <property type="evidence" value="ECO:0007669"/>
    <property type="project" value="UniProtKB-SubCell"/>
</dbReference>
<dbReference type="GO" id="GO:0015562">
    <property type="term" value="F:efflux transmembrane transporter activity"/>
    <property type="evidence" value="ECO:0007669"/>
    <property type="project" value="InterPro"/>
</dbReference>
<feature type="coiled-coil region" evidence="8">
    <location>
        <begin position="374"/>
        <end position="405"/>
    </location>
</feature>
<feature type="signal peptide" evidence="9">
    <location>
        <begin position="1"/>
        <end position="27"/>
    </location>
</feature>
<dbReference type="PANTHER" id="PTHR30026">
    <property type="entry name" value="OUTER MEMBRANE PROTEIN TOLC"/>
    <property type="match status" value="1"/>
</dbReference>
<evidence type="ECO:0000256" key="4">
    <source>
        <dbReference type="ARBA" id="ARBA00022452"/>
    </source>
</evidence>
<comment type="subcellular location">
    <subcellularLocation>
        <location evidence="1">Cell outer membrane</location>
    </subcellularLocation>
</comment>
<comment type="similarity">
    <text evidence="2">Belongs to the outer membrane factor (OMF) (TC 1.B.17) family.</text>
</comment>
<dbReference type="Proteomes" id="UP000057158">
    <property type="component" value="Chromosome"/>
</dbReference>
<organism evidence="10 11">
    <name type="scientific">Desulfuromonas soudanensis</name>
    <dbReference type="NCBI Taxonomy" id="1603606"/>
    <lineage>
        <taxon>Bacteria</taxon>
        <taxon>Pseudomonadati</taxon>
        <taxon>Thermodesulfobacteriota</taxon>
        <taxon>Desulfuromonadia</taxon>
        <taxon>Desulfuromonadales</taxon>
        <taxon>Desulfuromonadaceae</taxon>
        <taxon>Desulfuromonas</taxon>
    </lineage>
</organism>
<evidence type="ECO:0000313" key="11">
    <source>
        <dbReference type="Proteomes" id="UP000057158"/>
    </source>
</evidence>
<dbReference type="AlphaFoldDB" id="A0A0M4DIA4"/>
<dbReference type="SUPFAM" id="SSF56954">
    <property type="entry name" value="Outer membrane efflux proteins (OEP)"/>
    <property type="match status" value="1"/>
</dbReference>
<dbReference type="STRING" id="1603606.DSOUD_2135"/>
<gene>
    <name evidence="10" type="ORF">DSOUD_2135</name>
</gene>
<evidence type="ECO:0000313" key="10">
    <source>
        <dbReference type="EMBL" id="ALC16900.1"/>
    </source>
</evidence>
<sequence length="505" mass="56289">MKPIRPLILSAALTFALTAAPTSPAQAQIYDLRGAERVALERNLDLRAVSYSLRASESRLRGGYGLYDPVARVRLAEGEARDRSNLYFLADQTTVKERYRQFDLSLSQKLPTGAEIVAAFTNGRQDSTPPTAINPAYQSELRFSLTQPLLRGFGPTVTEQVILFAAKDRDVALEDLREQAFVLLGRVRDAYFDVLSLRDNLVYRETSVDLAEKVYSENRARVDAGVMAPVEILEAEVGLSQRQRELLDARRAYEDALDNLALLLNSGEAIEVADVTLDEPPLETDEESGLASALILRPDLLRRVREIERLDLEARINRNALLPSLDLDASYSHKGLAGTYNDNLSDLGTDELRNWQLGLTLSYPLGNRSARNDYRRSQQLIQGSRAQLEGLRDQIRNEIRAAIRLVEVSRKKIEVSGNGRALAEEKLRTLLKRREVGLATTRQVLEGEEDLALARTDQITSLADYNRAVTAYLRVTGLLLQHEGVALKNGGASSDQESLLQMSDR</sequence>
<dbReference type="PATRIC" id="fig|1603606.3.peg.2308"/>
<dbReference type="RefSeq" id="WP_053550952.1">
    <property type="nucleotide sequence ID" value="NZ_CP010802.1"/>
</dbReference>
<keyword evidence="9" id="KW-0732">Signal</keyword>
<evidence type="ECO:0000256" key="6">
    <source>
        <dbReference type="ARBA" id="ARBA00023136"/>
    </source>
</evidence>
<proteinExistence type="inferred from homology"/>
<keyword evidence="4" id="KW-1134">Transmembrane beta strand</keyword>
<evidence type="ECO:0000256" key="9">
    <source>
        <dbReference type="SAM" id="SignalP"/>
    </source>
</evidence>
<dbReference type="Pfam" id="PF02321">
    <property type="entry name" value="OEP"/>
    <property type="match status" value="2"/>
</dbReference>